<name>A0A0N9R0C5_9VIRU</name>
<reference evidence="1 2" key="1">
    <citation type="journal article" date="2015" name="Genome Announc.">
        <title>The 474-Kilobase-Pair Complete Genome Sequence of CeV-01B, a Virus Infecting Haptolina (Chrysochromulina) ericina (Prymnesiophyceae).</title>
        <authorList>
            <person name="Gallot-Lavallee L."/>
            <person name="Pagarete A."/>
            <person name="Legendre M."/>
            <person name="Santini S."/>
            <person name="Sandaa R.A."/>
            <person name="Himmelbauer H."/>
            <person name="Ogata H."/>
            <person name="Bratbak G."/>
            <person name="Claverie J.M."/>
        </authorList>
    </citation>
    <scope>NUCLEOTIDE SEQUENCE [LARGE SCALE GENOMIC DNA]</scope>
    <source>
        <strain evidence="1">CeV-01B</strain>
    </source>
</reference>
<gene>
    <name evidence="1" type="ORF">ceV_208</name>
</gene>
<dbReference type="KEGG" id="vg:26049075"/>
<accession>A0A0N9R0C5</accession>
<keyword evidence="2" id="KW-1185">Reference proteome</keyword>
<evidence type="ECO:0000313" key="1">
    <source>
        <dbReference type="EMBL" id="ALH23114.1"/>
    </source>
</evidence>
<sequence>MNSFLKTELIDNIIIFTVLKQYPTREEWEDSKIITNDWYNYIEKNNIRVGFIFNLGELSYMRPTYLLEWKDIFEEKREKTQKYIIASSIIIQYNIVRQFVNLFFKAYNPIRPTRLVENITEGSNFIKSCISK</sequence>
<protein>
    <submittedName>
        <fullName evidence="1">Uncharacterized protein</fullName>
    </submittedName>
</protein>
<organism evidence="1 2">
    <name type="scientific">Chrysochromulina ericina virus CeV-01B</name>
    <dbReference type="NCBI Taxonomy" id="3070830"/>
    <lineage>
        <taxon>Viruses</taxon>
        <taxon>Varidnaviria</taxon>
        <taxon>Bamfordvirae</taxon>
        <taxon>Nucleocytoviricota</taxon>
        <taxon>Megaviricetes</taxon>
        <taxon>Imitervirales</taxon>
        <taxon>Mesomimiviridae</taxon>
        <taxon>Tethysvirus</taxon>
        <taxon>Tethysvirus raunefjordenense</taxon>
    </lineage>
</organism>
<evidence type="ECO:0000313" key="2">
    <source>
        <dbReference type="Proteomes" id="UP000203826"/>
    </source>
</evidence>
<proteinExistence type="predicted"/>
<dbReference type="EMBL" id="KT820662">
    <property type="protein sequence ID" value="ALH23114.1"/>
    <property type="molecule type" value="Genomic_DNA"/>
</dbReference>
<dbReference type="Proteomes" id="UP000203826">
    <property type="component" value="Segment"/>
</dbReference>